<evidence type="ECO:0000256" key="1">
    <source>
        <dbReference type="SAM" id="SignalP"/>
    </source>
</evidence>
<dbReference type="EMBL" id="AP021858">
    <property type="protein sequence ID" value="BBO22557.1"/>
    <property type="molecule type" value="Genomic_DNA"/>
</dbReference>
<gene>
    <name evidence="3" type="ORF">NPRO_01520</name>
</gene>
<name>A0A809S1X2_9BACT</name>
<accession>A0A809S1X2</accession>
<dbReference type="NCBIfam" id="TIGR02595">
    <property type="entry name" value="PEP_CTERM"/>
    <property type="match status" value="1"/>
</dbReference>
<dbReference type="KEGG" id="npy:NPRO_01520"/>
<dbReference type="AlphaFoldDB" id="A0A809S1X2"/>
<dbReference type="Proteomes" id="UP000662873">
    <property type="component" value="Chromosome"/>
</dbReference>
<sequence length="279" mass="28868">MRKFGLVCLSVVFAGSAFSIQLYSNGENWGLSTIGLETGATAGDGTGAPSGTQWSELANDGDNANAILGFGHQQSAGNRVADDFAIGDAFWTVDSIDFFAYQTGGSATGSSMNFLSLRIWNGRPGDSGSSVVWGDTTTNVLSSSTFAGIYRTASSTHPAGLGIPPDTTRPVYRNSANLGGVVLTAGTYWLDWQTGGSLSSGPWAPALVASGRGIAGFNGRQFLQAATSWQDAEDPGNPPTAGAVVQDFPFIVYGSPVPEPATMVALGLGAAALIRRRRK</sequence>
<feature type="signal peptide" evidence="1">
    <location>
        <begin position="1"/>
        <end position="19"/>
    </location>
</feature>
<evidence type="ECO:0000313" key="3">
    <source>
        <dbReference type="EMBL" id="BBO22557.1"/>
    </source>
</evidence>
<reference evidence="3" key="1">
    <citation type="journal article" name="DNA Res.">
        <title>The physiological potential of anammox bacteria as revealed by their core genome structure.</title>
        <authorList>
            <person name="Okubo T."/>
            <person name="Toyoda A."/>
            <person name="Fukuhara K."/>
            <person name="Uchiyama I."/>
            <person name="Harigaya Y."/>
            <person name="Kuroiwa M."/>
            <person name="Suzuki T."/>
            <person name="Murakami Y."/>
            <person name="Suwa Y."/>
            <person name="Takami H."/>
        </authorList>
    </citation>
    <scope>NUCLEOTIDE SEQUENCE</scope>
    <source>
        <strain evidence="3">317325-2</strain>
    </source>
</reference>
<evidence type="ECO:0000313" key="4">
    <source>
        <dbReference type="Proteomes" id="UP000662873"/>
    </source>
</evidence>
<evidence type="ECO:0000259" key="2">
    <source>
        <dbReference type="Pfam" id="PF07589"/>
    </source>
</evidence>
<feature type="chain" id="PRO_5035218605" description="Ice-binding protein C-terminal domain-containing protein" evidence="1">
    <location>
        <begin position="20"/>
        <end position="279"/>
    </location>
</feature>
<organism evidence="3 4">
    <name type="scientific">Candidatus Nitrosymbiomonas proteolyticus</name>
    <dbReference type="NCBI Taxonomy" id="2608984"/>
    <lineage>
        <taxon>Bacteria</taxon>
        <taxon>Bacillati</taxon>
        <taxon>Armatimonadota</taxon>
        <taxon>Armatimonadota incertae sedis</taxon>
        <taxon>Candidatus Nitrosymbiomonas</taxon>
    </lineage>
</organism>
<dbReference type="Pfam" id="PF07589">
    <property type="entry name" value="PEP-CTERM"/>
    <property type="match status" value="1"/>
</dbReference>
<protein>
    <recommendedName>
        <fullName evidence="2">Ice-binding protein C-terminal domain-containing protein</fullName>
    </recommendedName>
</protein>
<feature type="domain" description="Ice-binding protein C-terminal" evidence="2">
    <location>
        <begin position="256"/>
        <end position="278"/>
    </location>
</feature>
<keyword evidence="1" id="KW-0732">Signal</keyword>
<dbReference type="InterPro" id="IPR013424">
    <property type="entry name" value="Ice-binding_C"/>
</dbReference>
<proteinExistence type="predicted"/>